<feature type="domain" description="Glycosyl transferase family 1" evidence="1">
    <location>
        <begin position="198"/>
        <end position="327"/>
    </location>
</feature>
<comment type="caution">
    <text evidence="2">The sequence shown here is derived from an EMBL/GenBank/DDBJ whole genome shotgun (WGS) entry which is preliminary data.</text>
</comment>
<dbReference type="Gene3D" id="3.40.50.2000">
    <property type="entry name" value="Glycogen Phosphorylase B"/>
    <property type="match status" value="2"/>
</dbReference>
<keyword evidence="3" id="KW-1185">Reference proteome</keyword>
<reference evidence="2 3" key="1">
    <citation type="submission" date="2020-12" db="EMBL/GenBank/DDBJ databases">
        <title>Bacterial novel species Adhaeribacter sp. BT258 isolated from soil.</title>
        <authorList>
            <person name="Jung H.-Y."/>
        </authorList>
    </citation>
    <scope>NUCLEOTIDE SEQUENCE [LARGE SCALE GENOMIC DNA]</scope>
    <source>
        <strain evidence="2 3">BT258</strain>
    </source>
</reference>
<dbReference type="InterPro" id="IPR001296">
    <property type="entry name" value="Glyco_trans_1"/>
</dbReference>
<gene>
    <name evidence="2" type="ORF">I5M27_01930</name>
</gene>
<dbReference type="PANTHER" id="PTHR12526">
    <property type="entry name" value="GLYCOSYLTRANSFERASE"/>
    <property type="match status" value="1"/>
</dbReference>
<dbReference type="EMBL" id="JAEHFX010000001">
    <property type="protein sequence ID" value="MBK0401724.1"/>
    <property type="molecule type" value="Genomic_DNA"/>
</dbReference>
<dbReference type="Proteomes" id="UP000644147">
    <property type="component" value="Unassembled WGS sequence"/>
</dbReference>
<accession>A0ABS1BXB9</accession>
<dbReference type="RefSeq" id="WP_200504340.1">
    <property type="nucleotide sequence ID" value="NZ_JAEHFX010000001.1"/>
</dbReference>
<evidence type="ECO:0000313" key="3">
    <source>
        <dbReference type="Proteomes" id="UP000644147"/>
    </source>
</evidence>
<dbReference type="SUPFAM" id="SSF53756">
    <property type="entry name" value="UDP-Glycosyltransferase/glycogen phosphorylase"/>
    <property type="match status" value="1"/>
</dbReference>
<name>A0ABS1BXB9_9BACT</name>
<proteinExistence type="predicted"/>
<sequence length="412" mass="46394">MAVKRNVLVLVEFFGQGGAERVGAMVAQMLADSGKYNVWLYAIQGGDITSTLAGVTSGSLNILNEPGSLKKVRNYYLKFARLSKLKKQLNIDLSISSLWPVDWINALTGSDKKVAIIQINILNNVQNEKMVRFRKLVSTVYSRFDKIVLGGGNLVPEMTDFFKINGEKLLVIQNPVETKRVEKNLREPLPFGLSTTFDKYQVLVAANRLSAIKNTQALIYIYKLLTDKEKVKILIIGEGEEKERLQQLIINEGFTYSQVESESFDENSNFYFLNFQNNIHNLIGTSKVFLFPTKAEGLPLTLLEAMSTGVPVLVSDCPNGGVGEIINGTYDFDFSNQRSEPAKFDGGYLMPIPHTDKAEQLVFWKGKIEEILAADNPRRESYRFSNKARAEKFDVEHVKFTWVSMIEGLFTN</sequence>
<dbReference type="CDD" id="cd03811">
    <property type="entry name" value="GT4_GT28_WabH-like"/>
    <property type="match status" value="1"/>
</dbReference>
<evidence type="ECO:0000313" key="2">
    <source>
        <dbReference type="EMBL" id="MBK0401724.1"/>
    </source>
</evidence>
<organism evidence="2 3">
    <name type="scientific">Adhaeribacter terrigena</name>
    <dbReference type="NCBI Taxonomy" id="2793070"/>
    <lineage>
        <taxon>Bacteria</taxon>
        <taxon>Pseudomonadati</taxon>
        <taxon>Bacteroidota</taxon>
        <taxon>Cytophagia</taxon>
        <taxon>Cytophagales</taxon>
        <taxon>Hymenobacteraceae</taxon>
        <taxon>Adhaeribacter</taxon>
    </lineage>
</organism>
<evidence type="ECO:0000259" key="1">
    <source>
        <dbReference type="Pfam" id="PF00534"/>
    </source>
</evidence>
<protein>
    <submittedName>
        <fullName evidence="2">Glycosyltransferase</fullName>
    </submittedName>
</protein>
<dbReference type="Pfam" id="PF00534">
    <property type="entry name" value="Glycos_transf_1"/>
    <property type="match status" value="1"/>
</dbReference>